<dbReference type="RefSeq" id="WP_006238237.1">
    <property type="nucleotide sequence ID" value="NZ_JH636049.1"/>
</dbReference>
<dbReference type="HOGENOM" id="CLU_606749_0_0_11"/>
<gene>
    <name evidence="2" type="ORF">SacxiDRAFT_1847</name>
</gene>
<feature type="transmembrane region" description="Helical" evidence="1">
    <location>
        <begin position="432"/>
        <end position="450"/>
    </location>
</feature>
<protein>
    <submittedName>
        <fullName evidence="2">Uncharacterized protein</fullName>
    </submittedName>
</protein>
<evidence type="ECO:0000256" key="1">
    <source>
        <dbReference type="SAM" id="Phobius"/>
    </source>
</evidence>
<accession>I0V1T5</accession>
<dbReference type="AlphaFoldDB" id="I0V1T5"/>
<keyword evidence="3" id="KW-1185">Reference proteome</keyword>
<feature type="transmembrane region" description="Helical" evidence="1">
    <location>
        <begin position="149"/>
        <end position="171"/>
    </location>
</feature>
<proteinExistence type="predicted"/>
<feature type="transmembrane region" description="Helical" evidence="1">
    <location>
        <begin position="352"/>
        <end position="377"/>
    </location>
</feature>
<organism evidence="2 3">
    <name type="scientific">Saccharomonospora xinjiangensis XJ-54</name>
    <dbReference type="NCBI Taxonomy" id="882086"/>
    <lineage>
        <taxon>Bacteria</taxon>
        <taxon>Bacillati</taxon>
        <taxon>Actinomycetota</taxon>
        <taxon>Actinomycetes</taxon>
        <taxon>Pseudonocardiales</taxon>
        <taxon>Pseudonocardiaceae</taxon>
        <taxon>Saccharomonospora</taxon>
    </lineage>
</organism>
<feature type="transmembrane region" description="Helical" evidence="1">
    <location>
        <begin position="327"/>
        <end position="346"/>
    </location>
</feature>
<name>I0V1T5_9PSEU</name>
<feature type="transmembrane region" description="Helical" evidence="1">
    <location>
        <begin position="398"/>
        <end position="420"/>
    </location>
</feature>
<evidence type="ECO:0000313" key="3">
    <source>
        <dbReference type="Proteomes" id="UP000004691"/>
    </source>
</evidence>
<dbReference type="eggNOG" id="COG3415">
    <property type="taxonomic scope" value="Bacteria"/>
</dbReference>
<dbReference type="Proteomes" id="UP000004691">
    <property type="component" value="Unassembled WGS sequence"/>
</dbReference>
<feature type="transmembrane region" description="Helical" evidence="1">
    <location>
        <begin position="102"/>
        <end position="123"/>
    </location>
</feature>
<keyword evidence="1" id="KW-1133">Transmembrane helix</keyword>
<reference evidence="2 3" key="1">
    <citation type="submission" date="2012-01" db="EMBL/GenBank/DDBJ databases">
        <title>Improved High-Quality Draft sequence of Saccharomonospora xinjiangensis XJ-54.</title>
        <authorList>
            <consortium name="US DOE Joint Genome Institute"/>
            <person name="Lucas S."/>
            <person name="Han J."/>
            <person name="Lapidus A."/>
            <person name="Cheng J.-F."/>
            <person name="Goodwin L."/>
            <person name="Pitluck S."/>
            <person name="Peters L."/>
            <person name="Mikhailova N."/>
            <person name="Teshima H."/>
            <person name="Detter J.C."/>
            <person name="Han C."/>
            <person name="Tapia R."/>
            <person name="Land M."/>
            <person name="Hauser L."/>
            <person name="Kyrpides N."/>
            <person name="Ivanova N."/>
            <person name="Pagani I."/>
            <person name="Brambilla E.-M."/>
            <person name="Klenk H.-P."/>
            <person name="Woyke T."/>
        </authorList>
    </citation>
    <scope>NUCLEOTIDE SEQUENCE [LARGE SCALE GENOMIC DNA]</scope>
    <source>
        <strain evidence="2 3">XJ-54</strain>
    </source>
</reference>
<keyword evidence="1" id="KW-0472">Membrane</keyword>
<keyword evidence="1" id="KW-0812">Transmembrane</keyword>
<sequence>MAESARVRRLTDYERRRMREYQPRGGGSLRRVRQELFSTKRVAIVLYSSRGLPVPEIARAMSTDEDYVRYVISAFNERGLAALGLPPDTRRGWKNPRNRRKFARWLAGLVAVAALVVGFRHGLWDSIVHWWRRGEAAGQETLWGLPMLWWGRIGKFLQFAAGLAALLDIYGPERLARLANRTAKRARNARKMIRLARIGRRVYHREEHLRTALHHDLGEAAHDDPPPGDGEVKLGPFEHSFARHPRYAELLAKLHHAYGGKSLCGTCVENVVATSPYTAAGGGRKRLWDCEHGALAFHTHVEDFLHRDLSPDERVARRMLDQSTFRLFSFVFSSTLLSMAPALLFWELLDAQLLGMLLSTGIMMLIMLSGIASSYGYSETHGAFRSFLSRTFAAMSPSALPILFAAGGWRIVSIALAGVVRLLDHPSPGRPLRKLAFLLFLVGFFLDVLAS</sequence>
<evidence type="ECO:0000313" key="2">
    <source>
        <dbReference type="EMBL" id="EID54088.1"/>
    </source>
</evidence>
<dbReference type="EMBL" id="JH636049">
    <property type="protein sequence ID" value="EID54088.1"/>
    <property type="molecule type" value="Genomic_DNA"/>
</dbReference>